<accession>A0ABS1V1Q7</accession>
<evidence type="ECO:0000256" key="2">
    <source>
        <dbReference type="ARBA" id="ARBA00023267"/>
    </source>
</evidence>
<dbReference type="Proteomes" id="UP000606490">
    <property type="component" value="Unassembled WGS sequence"/>
</dbReference>
<dbReference type="SUPFAM" id="SSF55681">
    <property type="entry name" value="Class II aaRS and biotin synthetases"/>
    <property type="match status" value="1"/>
</dbReference>
<evidence type="ECO:0000313" key="7">
    <source>
        <dbReference type="Proteomes" id="UP000606490"/>
    </source>
</evidence>
<dbReference type="Pfam" id="PF03099">
    <property type="entry name" value="BPL_LplA_LipB"/>
    <property type="match status" value="1"/>
</dbReference>
<dbReference type="InterPro" id="IPR045864">
    <property type="entry name" value="aa-tRNA-synth_II/BPL/LPL"/>
</dbReference>
<dbReference type="PANTHER" id="PTHR12835">
    <property type="entry name" value="BIOTIN PROTEIN LIGASE"/>
    <property type="match status" value="1"/>
</dbReference>
<evidence type="ECO:0000313" key="6">
    <source>
        <dbReference type="EMBL" id="MBL6455197.1"/>
    </source>
</evidence>
<dbReference type="InterPro" id="IPR003142">
    <property type="entry name" value="BPL_C"/>
</dbReference>
<protein>
    <recommendedName>
        <fullName evidence="3">biotin--[biotin carboxyl-carrier protein] ligase</fullName>
        <ecNumber evidence="3">6.3.4.15</ecNumber>
    </recommendedName>
</protein>
<gene>
    <name evidence="6" type="ORF">JMJ55_07675</name>
</gene>
<dbReference type="CDD" id="cd16442">
    <property type="entry name" value="BPL"/>
    <property type="match status" value="1"/>
</dbReference>
<dbReference type="EC" id="6.3.4.15" evidence="3"/>
<keyword evidence="7" id="KW-1185">Reference proteome</keyword>
<dbReference type="NCBIfam" id="TIGR00121">
    <property type="entry name" value="birA_ligase"/>
    <property type="match status" value="1"/>
</dbReference>
<dbReference type="EMBL" id="JAEUXJ010000002">
    <property type="protein sequence ID" value="MBL6455197.1"/>
    <property type="molecule type" value="Genomic_DNA"/>
</dbReference>
<keyword evidence="2" id="KW-0092">Biotin</keyword>
<dbReference type="Gene3D" id="3.30.930.10">
    <property type="entry name" value="Bira Bifunctional Protein, Domain 2"/>
    <property type="match status" value="1"/>
</dbReference>
<name>A0ABS1V1Q7_9PROT</name>
<dbReference type="PROSITE" id="PS51733">
    <property type="entry name" value="BPL_LPL_CATALYTIC"/>
    <property type="match status" value="1"/>
</dbReference>
<dbReference type="RefSeq" id="WP_202824910.1">
    <property type="nucleotide sequence ID" value="NZ_JAEUXJ010000002.1"/>
</dbReference>
<dbReference type="InterPro" id="IPR004143">
    <property type="entry name" value="BPL_LPL_catalytic"/>
</dbReference>
<evidence type="ECO:0000256" key="1">
    <source>
        <dbReference type="ARBA" id="ARBA00022598"/>
    </source>
</evidence>
<dbReference type="PANTHER" id="PTHR12835:SF5">
    <property type="entry name" value="BIOTIN--PROTEIN LIGASE"/>
    <property type="match status" value="1"/>
</dbReference>
<dbReference type="GO" id="GO:0004077">
    <property type="term" value="F:biotin--[biotin carboxyl-carrier protein] ligase activity"/>
    <property type="evidence" value="ECO:0007669"/>
    <property type="project" value="UniProtKB-EC"/>
</dbReference>
<evidence type="ECO:0000259" key="5">
    <source>
        <dbReference type="PROSITE" id="PS51733"/>
    </source>
</evidence>
<comment type="caution">
    <text evidence="6">The sequence shown here is derived from an EMBL/GenBank/DDBJ whole genome shotgun (WGS) entry which is preliminary data.</text>
</comment>
<dbReference type="InterPro" id="IPR004408">
    <property type="entry name" value="Biotin_CoA_COase_ligase"/>
</dbReference>
<sequence>MSLPPGWRLEVHATLPSTADRIATAAEAGEPGGLAVLARQQTAGRGRAGRAWASPPLGNLYLSVLLRPGGSAREAPQWSLLAGLALIEAAAAIDPDPAALRLKWPNDMLRHGAKCAGILAETALAPDGGLSWLGLGFGVNLAHAPSLPDRPTACLGAAEPPEEFAARLLARLDHWSRRRAAEGFGPVRAAWMAHGPAPGAPITLRDGPIPGGAFAGLAEDGGLLLDQDGVRHTIRAGEVAAG</sequence>
<reference evidence="6 7" key="1">
    <citation type="submission" date="2021-01" db="EMBL/GenBank/DDBJ databases">
        <title>Belnapia mucosa sp. nov. and Belnapia arida sp. nov., isolated from the Tabernas Desert (Almeria, Spain).</title>
        <authorList>
            <person name="Molina-Menor E."/>
            <person name="Vidal-Verdu A."/>
            <person name="Calonge A."/>
            <person name="Satari L."/>
            <person name="Pereto Magraner J."/>
            <person name="Porcar Miralles M."/>
        </authorList>
    </citation>
    <scope>NUCLEOTIDE SEQUENCE [LARGE SCALE GENOMIC DNA]</scope>
    <source>
        <strain evidence="6 7">T6</strain>
    </source>
</reference>
<evidence type="ECO:0000256" key="3">
    <source>
        <dbReference type="ARBA" id="ARBA00024227"/>
    </source>
</evidence>
<keyword evidence="1 6" id="KW-0436">Ligase</keyword>
<organism evidence="6 7">
    <name type="scientific">Belnapia mucosa</name>
    <dbReference type="NCBI Taxonomy" id="2804532"/>
    <lineage>
        <taxon>Bacteria</taxon>
        <taxon>Pseudomonadati</taxon>
        <taxon>Pseudomonadota</taxon>
        <taxon>Alphaproteobacteria</taxon>
        <taxon>Acetobacterales</taxon>
        <taxon>Roseomonadaceae</taxon>
        <taxon>Belnapia</taxon>
    </lineage>
</organism>
<feature type="domain" description="BPL/LPL catalytic" evidence="5">
    <location>
        <begin position="1"/>
        <end position="180"/>
    </location>
</feature>
<comment type="catalytic activity">
    <reaction evidence="4">
        <text>biotin + L-lysyl-[protein] + ATP = N(6)-biotinyl-L-lysyl-[protein] + AMP + diphosphate + H(+)</text>
        <dbReference type="Rhea" id="RHEA:11756"/>
        <dbReference type="Rhea" id="RHEA-COMP:9752"/>
        <dbReference type="Rhea" id="RHEA-COMP:10505"/>
        <dbReference type="ChEBI" id="CHEBI:15378"/>
        <dbReference type="ChEBI" id="CHEBI:29969"/>
        <dbReference type="ChEBI" id="CHEBI:30616"/>
        <dbReference type="ChEBI" id="CHEBI:33019"/>
        <dbReference type="ChEBI" id="CHEBI:57586"/>
        <dbReference type="ChEBI" id="CHEBI:83144"/>
        <dbReference type="ChEBI" id="CHEBI:456215"/>
        <dbReference type="EC" id="6.3.4.15"/>
    </reaction>
</comment>
<evidence type="ECO:0000256" key="4">
    <source>
        <dbReference type="ARBA" id="ARBA00047846"/>
    </source>
</evidence>
<dbReference type="Pfam" id="PF02237">
    <property type="entry name" value="BPL_C"/>
    <property type="match status" value="1"/>
</dbReference>
<proteinExistence type="predicted"/>